<protein>
    <submittedName>
        <fullName evidence="2">Uncharacterized protein</fullName>
    </submittedName>
</protein>
<reference evidence="2 3" key="1">
    <citation type="journal article" date="2020" name="Mol. Biol. Evol.">
        <title>Distinct Expression and Methylation Patterns for Genes with Different Fates following a Single Whole-Genome Duplication in Flowering Plants.</title>
        <authorList>
            <person name="Shi T."/>
            <person name="Rahmani R.S."/>
            <person name="Gugger P.F."/>
            <person name="Wang M."/>
            <person name="Li H."/>
            <person name="Zhang Y."/>
            <person name="Li Z."/>
            <person name="Wang Q."/>
            <person name="Van de Peer Y."/>
            <person name="Marchal K."/>
            <person name="Chen J."/>
        </authorList>
    </citation>
    <scope>NUCLEOTIDE SEQUENCE [LARGE SCALE GENOMIC DNA]</scope>
    <source>
        <tissue evidence="2">Leaf</tissue>
    </source>
</reference>
<accession>A0A822XVV6</accession>
<evidence type="ECO:0000313" key="1">
    <source>
        <dbReference type="EMBL" id="DAD24467.1"/>
    </source>
</evidence>
<name>A0A822XVV6_NELNU</name>
<organism evidence="2 3">
    <name type="scientific">Nelumbo nucifera</name>
    <name type="common">Sacred lotus</name>
    <dbReference type="NCBI Taxonomy" id="4432"/>
    <lineage>
        <taxon>Eukaryota</taxon>
        <taxon>Viridiplantae</taxon>
        <taxon>Streptophyta</taxon>
        <taxon>Embryophyta</taxon>
        <taxon>Tracheophyta</taxon>
        <taxon>Spermatophyta</taxon>
        <taxon>Magnoliopsida</taxon>
        <taxon>Proteales</taxon>
        <taxon>Nelumbonaceae</taxon>
        <taxon>Nelumbo</taxon>
    </lineage>
</organism>
<proteinExistence type="predicted"/>
<keyword evidence="3" id="KW-1185">Reference proteome</keyword>
<comment type="caution">
    <text evidence="2">The sequence shown here is derived from an EMBL/GenBank/DDBJ whole genome shotgun (WGS) entry which is preliminary data.</text>
</comment>
<sequence>MMYKMGISGVLKTVLYAYLDALDPPDGPPIPRMPREFVICKFVTVQVLSSLFRYLLE</sequence>
<dbReference type="EMBL" id="DUZY01000001">
    <property type="protein sequence ID" value="DAD24467.1"/>
    <property type="molecule type" value="Genomic_DNA"/>
</dbReference>
<dbReference type="AlphaFoldDB" id="A0A822XVV6"/>
<dbReference type="EMBL" id="DUZY01000001">
    <property type="protein sequence ID" value="DAD24470.1"/>
    <property type="molecule type" value="Genomic_DNA"/>
</dbReference>
<evidence type="ECO:0000313" key="3">
    <source>
        <dbReference type="Proteomes" id="UP000607653"/>
    </source>
</evidence>
<dbReference type="Proteomes" id="UP000607653">
    <property type="component" value="Unassembled WGS sequence"/>
</dbReference>
<evidence type="ECO:0000313" key="2">
    <source>
        <dbReference type="EMBL" id="DAD24470.1"/>
    </source>
</evidence>
<gene>
    <name evidence="1" type="ORF">HUJ06_025931</name>
    <name evidence="2" type="ORF">HUJ06_025934</name>
</gene>